<dbReference type="FunFam" id="3.30.160.60:FF:001954">
    <property type="entry name" value="Zinc finger protein 787"/>
    <property type="match status" value="1"/>
</dbReference>
<name>G3HUF7_CRIGR</name>
<evidence type="ECO:0000313" key="11">
    <source>
        <dbReference type="EMBL" id="EGV98761.1"/>
    </source>
</evidence>
<evidence type="ECO:0000256" key="6">
    <source>
        <dbReference type="ARBA" id="ARBA00022833"/>
    </source>
</evidence>
<evidence type="ECO:0000256" key="9">
    <source>
        <dbReference type="PROSITE-ProRule" id="PRU00042"/>
    </source>
</evidence>
<proteinExistence type="inferred from homology"/>
<evidence type="ECO:0000256" key="8">
    <source>
        <dbReference type="ARBA" id="ARBA00023242"/>
    </source>
</evidence>
<dbReference type="InterPro" id="IPR013087">
    <property type="entry name" value="Znf_C2H2_type"/>
</dbReference>
<accession>G3HUF7</accession>
<dbReference type="SMART" id="SM00355">
    <property type="entry name" value="ZnF_C2H2"/>
    <property type="match status" value="4"/>
</dbReference>
<feature type="domain" description="C2H2-type" evidence="10">
    <location>
        <begin position="176"/>
        <end position="203"/>
    </location>
</feature>
<dbReference type="Gene3D" id="3.30.160.60">
    <property type="entry name" value="Classic Zinc Finger"/>
    <property type="match status" value="5"/>
</dbReference>
<keyword evidence="7" id="KW-0238">DNA-binding</keyword>
<dbReference type="Pfam" id="PF00096">
    <property type="entry name" value="zf-C2H2"/>
    <property type="match status" value="2"/>
</dbReference>
<comment type="subcellular location">
    <subcellularLocation>
        <location evidence="1">Nucleus</location>
    </subcellularLocation>
</comment>
<feature type="domain" description="C2H2-type" evidence="10">
    <location>
        <begin position="204"/>
        <end position="231"/>
    </location>
</feature>
<gene>
    <name evidence="11" type="ORF">I79_014567</name>
</gene>
<keyword evidence="8" id="KW-0539">Nucleus</keyword>
<dbReference type="FunFam" id="3.30.160.60:FF:001498">
    <property type="entry name" value="Zinc finger protein 404"/>
    <property type="match status" value="1"/>
</dbReference>
<dbReference type="Proteomes" id="UP000001075">
    <property type="component" value="Unassembled WGS sequence"/>
</dbReference>
<dbReference type="InParanoid" id="G3HUF7"/>
<keyword evidence="6" id="KW-0862">Zinc</keyword>
<dbReference type="PROSITE" id="PS00028">
    <property type="entry name" value="ZINC_FINGER_C2H2_1"/>
    <property type="match status" value="2"/>
</dbReference>
<dbReference type="EMBL" id="JH000737">
    <property type="protein sequence ID" value="EGV98761.1"/>
    <property type="molecule type" value="Genomic_DNA"/>
</dbReference>
<sequence length="292" mass="33949">MGISESKLQGYHLYGRKEHWEDTHHSESLQVLETSPTEKPCESQQYNEGCRSLSLDQPQERAHPGVTLHENDLTGYTFVQNDEGVHKQVKKLVCKFGEESFIAPNDLNNHEKSYIGQKRYNCRQCGKTFKNAKCFEKHKVTHTKENPYVYKICQETFTCSSHLKKHERVHTGEKPYACRHCGKSFTISSYLNTHQRIHNGEKPYVCRHSGKAFNRSSHLNRHERIHSGEKPYVCRHCRKAFRQYNGHIIKGLTLKRSHIHVHIVEKPSVTSVVLTLMKGSTLYRSNMYVKIT</sequence>
<comment type="similarity">
    <text evidence="2">Belongs to the krueppel C2H2-type zinc-finger protein family.</text>
</comment>
<dbReference type="GO" id="GO:0005667">
    <property type="term" value="C:transcription regulator complex"/>
    <property type="evidence" value="ECO:0007669"/>
    <property type="project" value="TreeGrafter"/>
</dbReference>
<evidence type="ECO:0000313" key="12">
    <source>
        <dbReference type="Proteomes" id="UP000001075"/>
    </source>
</evidence>
<dbReference type="GO" id="GO:0008270">
    <property type="term" value="F:zinc ion binding"/>
    <property type="evidence" value="ECO:0007669"/>
    <property type="project" value="UniProtKB-KW"/>
</dbReference>
<dbReference type="InterPro" id="IPR036236">
    <property type="entry name" value="Znf_C2H2_sf"/>
</dbReference>
<dbReference type="GO" id="GO:0000981">
    <property type="term" value="F:DNA-binding transcription factor activity, RNA polymerase II-specific"/>
    <property type="evidence" value="ECO:0007669"/>
    <property type="project" value="TreeGrafter"/>
</dbReference>
<dbReference type="PANTHER" id="PTHR14003:SF23">
    <property type="entry name" value="ZINC FINGER PROTEIN 143"/>
    <property type="match status" value="1"/>
</dbReference>
<evidence type="ECO:0000256" key="2">
    <source>
        <dbReference type="ARBA" id="ARBA00006991"/>
    </source>
</evidence>
<evidence type="ECO:0000256" key="1">
    <source>
        <dbReference type="ARBA" id="ARBA00004123"/>
    </source>
</evidence>
<evidence type="ECO:0000256" key="7">
    <source>
        <dbReference type="ARBA" id="ARBA00023125"/>
    </source>
</evidence>
<keyword evidence="5 9" id="KW-0863">Zinc-finger</keyword>
<keyword evidence="4" id="KW-0677">Repeat</keyword>
<dbReference type="FunFam" id="3.30.160.60:FF:000338">
    <property type="entry name" value="zinc finger protein 383"/>
    <property type="match status" value="1"/>
</dbReference>
<feature type="domain" description="C2H2-type" evidence="10">
    <location>
        <begin position="148"/>
        <end position="175"/>
    </location>
</feature>
<feature type="domain" description="C2H2-type" evidence="10">
    <location>
        <begin position="120"/>
        <end position="147"/>
    </location>
</feature>
<dbReference type="GO" id="GO:0000785">
    <property type="term" value="C:chromatin"/>
    <property type="evidence" value="ECO:0007669"/>
    <property type="project" value="TreeGrafter"/>
</dbReference>
<evidence type="ECO:0000259" key="10">
    <source>
        <dbReference type="PROSITE" id="PS50157"/>
    </source>
</evidence>
<organism evidence="11 12">
    <name type="scientific">Cricetulus griseus</name>
    <name type="common">Chinese hamster</name>
    <name type="synonym">Cricetulus barabensis griseus</name>
    <dbReference type="NCBI Taxonomy" id="10029"/>
    <lineage>
        <taxon>Eukaryota</taxon>
        <taxon>Metazoa</taxon>
        <taxon>Chordata</taxon>
        <taxon>Craniata</taxon>
        <taxon>Vertebrata</taxon>
        <taxon>Euteleostomi</taxon>
        <taxon>Mammalia</taxon>
        <taxon>Eutheria</taxon>
        <taxon>Euarchontoglires</taxon>
        <taxon>Glires</taxon>
        <taxon>Rodentia</taxon>
        <taxon>Myomorpha</taxon>
        <taxon>Muroidea</taxon>
        <taxon>Cricetidae</taxon>
        <taxon>Cricetinae</taxon>
        <taxon>Cricetulus</taxon>
    </lineage>
</organism>
<evidence type="ECO:0000256" key="3">
    <source>
        <dbReference type="ARBA" id="ARBA00022723"/>
    </source>
</evidence>
<reference evidence="12" key="1">
    <citation type="journal article" date="2011" name="Nat. Biotechnol.">
        <title>The genomic sequence of the Chinese hamster ovary (CHO)-K1 cell line.</title>
        <authorList>
            <person name="Xu X."/>
            <person name="Nagarajan H."/>
            <person name="Lewis N.E."/>
            <person name="Pan S."/>
            <person name="Cai Z."/>
            <person name="Liu X."/>
            <person name="Chen W."/>
            <person name="Xie M."/>
            <person name="Wang W."/>
            <person name="Hammond S."/>
            <person name="Andersen M.R."/>
            <person name="Neff N."/>
            <person name="Passarelli B."/>
            <person name="Koh W."/>
            <person name="Fan H.C."/>
            <person name="Wang J."/>
            <person name="Gui Y."/>
            <person name="Lee K.H."/>
            <person name="Betenbaugh M.J."/>
            <person name="Quake S.R."/>
            <person name="Famili I."/>
            <person name="Palsson B.O."/>
            <person name="Wang J."/>
        </authorList>
    </citation>
    <scope>NUCLEOTIDE SEQUENCE [LARGE SCALE GENOMIC DNA]</scope>
    <source>
        <strain evidence="12">CHO K1 cell line</strain>
    </source>
</reference>
<dbReference type="SUPFAM" id="SSF57667">
    <property type="entry name" value="beta-beta-alpha zinc fingers"/>
    <property type="match status" value="3"/>
</dbReference>
<dbReference type="PROSITE" id="PS50157">
    <property type="entry name" value="ZINC_FINGER_C2H2_2"/>
    <property type="match status" value="4"/>
</dbReference>
<dbReference type="GO" id="GO:0031519">
    <property type="term" value="C:PcG protein complex"/>
    <property type="evidence" value="ECO:0007669"/>
    <property type="project" value="TreeGrafter"/>
</dbReference>
<protein>
    <submittedName>
        <fullName evidence="11">Zinc finger protein 420</fullName>
    </submittedName>
</protein>
<keyword evidence="3" id="KW-0479">Metal-binding</keyword>
<dbReference type="STRING" id="10029.G3HUF7"/>
<evidence type="ECO:0000256" key="5">
    <source>
        <dbReference type="ARBA" id="ARBA00022771"/>
    </source>
</evidence>
<evidence type="ECO:0000256" key="4">
    <source>
        <dbReference type="ARBA" id="ARBA00022737"/>
    </source>
</evidence>
<dbReference type="GO" id="GO:0000978">
    <property type="term" value="F:RNA polymerase II cis-regulatory region sequence-specific DNA binding"/>
    <property type="evidence" value="ECO:0007669"/>
    <property type="project" value="TreeGrafter"/>
</dbReference>
<dbReference type="AlphaFoldDB" id="G3HUF7"/>
<dbReference type="PANTHER" id="PTHR14003">
    <property type="entry name" value="TRANSCRIPTIONAL REPRESSOR PROTEIN YY"/>
    <property type="match status" value="1"/>
</dbReference>